<dbReference type="Pfam" id="PF00535">
    <property type="entry name" value="Glycos_transf_2"/>
    <property type="match status" value="1"/>
</dbReference>
<dbReference type="EMBL" id="BMFJ01000001">
    <property type="protein sequence ID" value="GGE19077.1"/>
    <property type="molecule type" value="Genomic_DNA"/>
</dbReference>
<keyword evidence="3" id="KW-1185">Reference proteome</keyword>
<dbReference type="InterPro" id="IPR050834">
    <property type="entry name" value="Glycosyltransf_2"/>
</dbReference>
<accession>A0A916ZYF7</accession>
<protein>
    <recommendedName>
        <fullName evidence="1">Glycosyltransferase 2-like domain-containing protein</fullName>
    </recommendedName>
</protein>
<dbReference type="InterPro" id="IPR029044">
    <property type="entry name" value="Nucleotide-diphossugar_trans"/>
</dbReference>
<dbReference type="Gene3D" id="3.90.550.10">
    <property type="entry name" value="Spore Coat Polysaccharide Biosynthesis Protein SpsA, Chain A"/>
    <property type="match status" value="1"/>
</dbReference>
<evidence type="ECO:0000313" key="2">
    <source>
        <dbReference type="EMBL" id="GGE19077.1"/>
    </source>
</evidence>
<organism evidence="2 3">
    <name type="scientific">Primorskyibacter flagellatus</name>
    <dbReference type="NCBI Taxonomy" id="1387277"/>
    <lineage>
        <taxon>Bacteria</taxon>
        <taxon>Pseudomonadati</taxon>
        <taxon>Pseudomonadota</taxon>
        <taxon>Alphaproteobacteria</taxon>
        <taxon>Rhodobacterales</taxon>
        <taxon>Roseobacteraceae</taxon>
        <taxon>Primorskyibacter</taxon>
    </lineage>
</organism>
<dbReference type="SUPFAM" id="SSF53448">
    <property type="entry name" value="Nucleotide-diphospho-sugar transferases"/>
    <property type="match status" value="1"/>
</dbReference>
<proteinExistence type="predicted"/>
<dbReference type="PANTHER" id="PTHR43685:SF11">
    <property type="entry name" value="GLYCOSYLTRANSFERASE TAGX-RELATED"/>
    <property type="match status" value="1"/>
</dbReference>
<dbReference type="InterPro" id="IPR001173">
    <property type="entry name" value="Glyco_trans_2-like"/>
</dbReference>
<sequence>MSQVKISIVIPTRERALYLRQSLATALAIDDPDVEIIVTDNESTDDTAAVVAAYSDPRLKYVKTGARVSMRQNFENGMRQVTGDYVIFFGDDDGILPGQFRFLRRLLEERQPDALSWSLPTYGWPIEGFGKRTGTVRYMKHWAYGTPDTLDIEARRRAILAAQHHRTLPQPALYHGCISRRYLEAFRGPSGDIINGSIPDIHITYRIYFRGGTVLHVPHMFSINGFRGSPLMRQRGVHHASKSIRRSPTRRHLLSCLFDQTKARWGRAQ</sequence>
<dbReference type="PANTHER" id="PTHR43685">
    <property type="entry name" value="GLYCOSYLTRANSFERASE"/>
    <property type="match status" value="1"/>
</dbReference>
<dbReference type="AlphaFoldDB" id="A0A916ZYF7"/>
<evidence type="ECO:0000313" key="3">
    <source>
        <dbReference type="Proteomes" id="UP000612855"/>
    </source>
</evidence>
<feature type="domain" description="Glycosyltransferase 2-like" evidence="1">
    <location>
        <begin position="7"/>
        <end position="134"/>
    </location>
</feature>
<gene>
    <name evidence="2" type="ORF">GCM10011360_04840</name>
</gene>
<comment type="caution">
    <text evidence="2">The sequence shown here is derived from an EMBL/GenBank/DDBJ whole genome shotgun (WGS) entry which is preliminary data.</text>
</comment>
<reference evidence="3" key="1">
    <citation type="journal article" date="2019" name="Int. J. Syst. Evol. Microbiol.">
        <title>The Global Catalogue of Microorganisms (GCM) 10K type strain sequencing project: providing services to taxonomists for standard genome sequencing and annotation.</title>
        <authorList>
            <consortium name="The Broad Institute Genomics Platform"/>
            <consortium name="The Broad Institute Genome Sequencing Center for Infectious Disease"/>
            <person name="Wu L."/>
            <person name="Ma J."/>
        </authorList>
    </citation>
    <scope>NUCLEOTIDE SEQUENCE [LARGE SCALE GENOMIC DNA]</scope>
    <source>
        <strain evidence="3">CGMCC 1.12664</strain>
    </source>
</reference>
<name>A0A916ZYF7_9RHOB</name>
<dbReference type="CDD" id="cd00761">
    <property type="entry name" value="Glyco_tranf_GTA_type"/>
    <property type="match status" value="1"/>
</dbReference>
<evidence type="ECO:0000259" key="1">
    <source>
        <dbReference type="Pfam" id="PF00535"/>
    </source>
</evidence>
<dbReference type="Proteomes" id="UP000612855">
    <property type="component" value="Unassembled WGS sequence"/>
</dbReference>